<dbReference type="RefSeq" id="XP_014249342.1">
    <property type="nucleotide sequence ID" value="XM_014393856.2"/>
</dbReference>
<evidence type="ECO:0000259" key="1">
    <source>
        <dbReference type="Pfam" id="PF20478"/>
    </source>
</evidence>
<sequence>MDNVESDLSLGTPMANRNGNVASWCGCFECEERFPTPWRFCCRRNGEISFMRGEIHCITLHDSFQCVVTNLDTLSTARHIAVTTTDSEKYKSMIENRNNRVWRHFAYKQFVNWVNSWSPTKRIGIALPSCVVKKIREAFPDENGYYEEIEVTTISEFDYFD</sequence>
<evidence type="ECO:0000313" key="3">
    <source>
        <dbReference type="Proteomes" id="UP000494040"/>
    </source>
</evidence>
<dbReference type="Pfam" id="PF20478">
    <property type="entry name" value="P2RX7_C"/>
    <property type="match status" value="1"/>
</dbReference>
<dbReference type="EnsemblMetazoa" id="XM_014393856.2">
    <property type="protein sequence ID" value="XP_014249342.1"/>
    <property type="gene ID" value="LOC106666569"/>
</dbReference>
<dbReference type="AlphaFoldDB" id="A0A8I6RQ02"/>
<reference evidence="2" key="1">
    <citation type="submission" date="2022-01" db="UniProtKB">
        <authorList>
            <consortium name="EnsemblMetazoa"/>
        </authorList>
    </citation>
    <scope>IDENTIFICATION</scope>
</reference>
<proteinExistence type="predicted"/>
<dbReference type="InterPro" id="IPR046815">
    <property type="entry name" value="P2RX7_C"/>
</dbReference>
<dbReference type="KEGG" id="clec:106666569"/>
<dbReference type="PANTHER" id="PTHR36981">
    <property type="entry name" value="ZGC:195170"/>
    <property type="match status" value="1"/>
</dbReference>
<feature type="domain" description="P2X purinoreceptor 7 intracellular" evidence="1">
    <location>
        <begin position="18"/>
        <end position="147"/>
    </location>
</feature>
<dbReference type="GeneID" id="106666569"/>
<evidence type="ECO:0000313" key="2">
    <source>
        <dbReference type="EnsemblMetazoa" id="XP_014249342.1"/>
    </source>
</evidence>
<organism evidence="2 3">
    <name type="scientific">Cimex lectularius</name>
    <name type="common">Bed bug</name>
    <name type="synonym">Acanthia lectularia</name>
    <dbReference type="NCBI Taxonomy" id="79782"/>
    <lineage>
        <taxon>Eukaryota</taxon>
        <taxon>Metazoa</taxon>
        <taxon>Ecdysozoa</taxon>
        <taxon>Arthropoda</taxon>
        <taxon>Hexapoda</taxon>
        <taxon>Insecta</taxon>
        <taxon>Pterygota</taxon>
        <taxon>Neoptera</taxon>
        <taxon>Paraneoptera</taxon>
        <taxon>Hemiptera</taxon>
        <taxon>Heteroptera</taxon>
        <taxon>Panheteroptera</taxon>
        <taxon>Cimicomorpha</taxon>
        <taxon>Cimicidae</taxon>
        <taxon>Cimex</taxon>
    </lineage>
</organism>
<dbReference type="Proteomes" id="UP000494040">
    <property type="component" value="Unassembled WGS sequence"/>
</dbReference>
<dbReference type="PANTHER" id="PTHR36981:SF1">
    <property type="entry name" value="P2X PURINORECEPTOR 7 INTRACELLULAR DOMAIN-CONTAINING PROTEIN"/>
    <property type="match status" value="1"/>
</dbReference>
<protein>
    <recommendedName>
        <fullName evidence="1">P2X purinoreceptor 7 intracellular domain-containing protein</fullName>
    </recommendedName>
</protein>
<keyword evidence="3" id="KW-1185">Reference proteome</keyword>
<accession>A0A8I6RQ02</accession>
<dbReference type="OMA" id="CMESEST"/>
<dbReference type="OrthoDB" id="6586554at2759"/>
<name>A0A8I6RQ02_CIMLE</name>